<dbReference type="InterPro" id="IPR000602">
    <property type="entry name" value="Glyco_hydro_38_N"/>
</dbReference>
<keyword evidence="3" id="KW-1185">Reference proteome</keyword>
<protein>
    <recommendedName>
        <fullName evidence="1">Glycoside hydrolase family 38 N-terminal domain-containing protein</fullName>
    </recommendedName>
</protein>
<sequence length="121" mass="14261">MVEPAKDNWRVYVLPHSHVDIGYTNVQAKVLKLHMDNIDESIELAKKTANYPKEAQFKWTTEAMWVVENYLKQADAAKKERFWSAVKKGWISLGWCLWQYQYQYDRFKATDDDVCRIAKAG</sequence>
<proteinExistence type="predicted"/>
<dbReference type="SUPFAM" id="SSF88713">
    <property type="entry name" value="Glycoside hydrolase/deacetylase"/>
    <property type="match status" value="1"/>
</dbReference>
<evidence type="ECO:0000313" key="2">
    <source>
        <dbReference type="EMBL" id="NNU33878.1"/>
    </source>
</evidence>
<organism evidence="2 3">
    <name type="scientific">Mucilaginibacter humi</name>
    <dbReference type="NCBI Taxonomy" id="2732510"/>
    <lineage>
        <taxon>Bacteria</taxon>
        <taxon>Pseudomonadati</taxon>
        <taxon>Bacteroidota</taxon>
        <taxon>Sphingobacteriia</taxon>
        <taxon>Sphingobacteriales</taxon>
        <taxon>Sphingobacteriaceae</taxon>
        <taxon>Mucilaginibacter</taxon>
    </lineage>
</organism>
<dbReference type="Pfam" id="PF01074">
    <property type="entry name" value="Glyco_hydro_38N"/>
    <property type="match status" value="1"/>
</dbReference>
<dbReference type="RefSeq" id="WP_175269562.1">
    <property type="nucleotide sequence ID" value="NZ_JABFCR010000023.1"/>
</dbReference>
<dbReference type="InterPro" id="IPR011330">
    <property type="entry name" value="Glyco_hydro/deAcase_b/a-brl"/>
</dbReference>
<dbReference type="Proteomes" id="UP000566071">
    <property type="component" value="Unassembled WGS sequence"/>
</dbReference>
<dbReference type="EMBL" id="JABFCR010000023">
    <property type="protein sequence ID" value="NNU33878.1"/>
    <property type="molecule type" value="Genomic_DNA"/>
</dbReference>
<feature type="domain" description="Glycoside hydrolase family 38 N-terminal" evidence="1">
    <location>
        <begin position="11"/>
        <end position="93"/>
    </location>
</feature>
<evidence type="ECO:0000259" key="1">
    <source>
        <dbReference type="Pfam" id="PF01074"/>
    </source>
</evidence>
<gene>
    <name evidence="2" type="ORF">HK413_06475</name>
</gene>
<evidence type="ECO:0000313" key="3">
    <source>
        <dbReference type="Proteomes" id="UP000566071"/>
    </source>
</evidence>
<comment type="caution">
    <text evidence="2">The sequence shown here is derived from an EMBL/GenBank/DDBJ whole genome shotgun (WGS) entry which is preliminary data.</text>
</comment>
<reference evidence="2 3" key="1">
    <citation type="submission" date="2020-05" db="EMBL/GenBank/DDBJ databases">
        <authorList>
            <person name="Khan S.A."/>
            <person name="Jeon C.O."/>
            <person name="Chun B.H."/>
        </authorList>
    </citation>
    <scope>NUCLEOTIDE SEQUENCE [LARGE SCALE GENOMIC DNA]</scope>
    <source>
        <strain evidence="2 3">S1162</strain>
    </source>
</reference>
<name>A0ABX1W1Q5_9SPHI</name>
<accession>A0ABX1W1Q5</accession>